<dbReference type="PANTHER" id="PTHR42944:SF1">
    <property type="entry name" value="ADENINE DNA GLYCOSYLASE"/>
    <property type="match status" value="1"/>
</dbReference>
<dbReference type="GO" id="GO:0034039">
    <property type="term" value="F:8-oxo-7,8-dihydroguanine DNA N-glycosylase activity"/>
    <property type="evidence" value="ECO:0007669"/>
    <property type="project" value="TreeGrafter"/>
</dbReference>
<keyword evidence="11" id="KW-0408">Iron</keyword>
<comment type="cofactor">
    <cofactor evidence="2">
        <name>[4Fe-4S] cluster</name>
        <dbReference type="ChEBI" id="CHEBI:49883"/>
    </cofactor>
</comment>
<keyword evidence="12" id="KW-0411">Iron-sulfur</keyword>
<dbReference type="SUPFAM" id="SSF55811">
    <property type="entry name" value="Nudix"/>
    <property type="match status" value="1"/>
</dbReference>
<dbReference type="PANTHER" id="PTHR42944">
    <property type="entry name" value="ADENINE DNA GLYCOSYLASE"/>
    <property type="match status" value="1"/>
</dbReference>
<evidence type="ECO:0000256" key="7">
    <source>
        <dbReference type="ARBA" id="ARBA00022485"/>
    </source>
</evidence>
<gene>
    <name evidence="15" type="primary">mutY</name>
    <name evidence="15" type="ORF">DBX24_05390</name>
</gene>
<accession>A0A6P1QTC3</accession>
<comment type="similarity">
    <text evidence="4">Belongs to the Nth/MutY family.</text>
</comment>
<evidence type="ECO:0000256" key="14">
    <source>
        <dbReference type="ARBA" id="ARBA00023295"/>
    </source>
</evidence>
<evidence type="ECO:0000256" key="13">
    <source>
        <dbReference type="ARBA" id="ARBA00023204"/>
    </source>
</evidence>
<dbReference type="InterPro" id="IPR029119">
    <property type="entry name" value="MutY_C"/>
</dbReference>
<dbReference type="NCBIfam" id="TIGR01084">
    <property type="entry name" value="mutY"/>
    <property type="match status" value="1"/>
</dbReference>
<dbReference type="Pfam" id="PF14815">
    <property type="entry name" value="NUDIX_4"/>
    <property type="match status" value="1"/>
</dbReference>
<dbReference type="SMART" id="SM00478">
    <property type="entry name" value="ENDO3c"/>
    <property type="match status" value="1"/>
</dbReference>
<dbReference type="Pfam" id="PF00730">
    <property type="entry name" value="HhH-GPD"/>
    <property type="match status" value="1"/>
</dbReference>
<dbReference type="GO" id="GO:0035485">
    <property type="term" value="F:adenine/guanine mispair binding"/>
    <property type="evidence" value="ECO:0007669"/>
    <property type="project" value="TreeGrafter"/>
</dbReference>
<evidence type="ECO:0000256" key="6">
    <source>
        <dbReference type="ARBA" id="ARBA00022023"/>
    </source>
</evidence>
<evidence type="ECO:0000256" key="3">
    <source>
        <dbReference type="ARBA" id="ARBA00002933"/>
    </source>
</evidence>
<organism evidence="15 16">
    <name type="scientific">Bergeyella cardium</name>
    <dbReference type="NCBI Taxonomy" id="1585976"/>
    <lineage>
        <taxon>Bacteria</taxon>
        <taxon>Pseudomonadati</taxon>
        <taxon>Bacteroidota</taxon>
        <taxon>Flavobacteriia</taxon>
        <taxon>Flavobacteriales</taxon>
        <taxon>Weeksellaceae</taxon>
        <taxon>Bergeyella</taxon>
    </lineage>
</organism>
<dbReference type="InterPro" id="IPR003265">
    <property type="entry name" value="HhH-GPD_domain"/>
</dbReference>
<dbReference type="GO" id="GO:0032357">
    <property type="term" value="F:oxidized purine DNA binding"/>
    <property type="evidence" value="ECO:0007669"/>
    <property type="project" value="TreeGrafter"/>
</dbReference>
<keyword evidence="14" id="KW-0326">Glycosidase</keyword>
<evidence type="ECO:0000256" key="4">
    <source>
        <dbReference type="ARBA" id="ARBA00008343"/>
    </source>
</evidence>
<evidence type="ECO:0000256" key="12">
    <source>
        <dbReference type="ARBA" id="ARBA00023014"/>
    </source>
</evidence>
<dbReference type="EC" id="3.2.2.31" evidence="5"/>
<keyword evidence="10" id="KW-0378">Hydrolase</keyword>
<proteinExistence type="inferred from homology"/>
<evidence type="ECO:0000313" key="16">
    <source>
        <dbReference type="Proteomes" id="UP000464318"/>
    </source>
</evidence>
<keyword evidence="16" id="KW-1185">Reference proteome</keyword>
<reference evidence="15 16" key="1">
    <citation type="submission" date="2018-04" db="EMBL/GenBank/DDBJ databases">
        <title>Characteristic and Complete Genome Sequencing of A Novel Member of Infective Endocarditis Causative Bacteria: Bergeyella cardium QL-PH.</title>
        <authorList>
            <person name="Pan H."/>
            <person name="Sun E."/>
            <person name="Zhang Y."/>
        </authorList>
    </citation>
    <scope>NUCLEOTIDE SEQUENCE [LARGE SCALE GENOMIC DNA]</scope>
    <source>
        <strain evidence="15 16">HPQL</strain>
    </source>
</reference>
<dbReference type="EMBL" id="CP029149">
    <property type="protein sequence ID" value="QHN65362.1"/>
    <property type="molecule type" value="Genomic_DNA"/>
</dbReference>
<dbReference type="InterPro" id="IPR015797">
    <property type="entry name" value="NUDIX_hydrolase-like_dom_sf"/>
</dbReference>
<dbReference type="Proteomes" id="UP000464318">
    <property type="component" value="Chromosome"/>
</dbReference>
<protein>
    <recommendedName>
        <fullName evidence="6">Adenine DNA glycosylase</fullName>
        <ecNumber evidence="5">3.2.2.31</ecNumber>
    </recommendedName>
</protein>
<keyword evidence="8" id="KW-0479">Metal-binding</keyword>
<comment type="function">
    <text evidence="3">Adenine glycosylase active on G-A mispairs. MutY also corrects error-prone DNA synthesis past GO lesions which are due to the oxidatively damaged form of guanine: 7,8-dihydro-8-oxoguanine (8-oxo-dGTP).</text>
</comment>
<evidence type="ECO:0000256" key="9">
    <source>
        <dbReference type="ARBA" id="ARBA00022763"/>
    </source>
</evidence>
<evidence type="ECO:0000256" key="10">
    <source>
        <dbReference type="ARBA" id="ARBA00022801"/>
    </source>
</evidence>
<dbReference type="Gene3D" id="1.10.1670.10">
    <property type="entry name" value="Helix-hairpin-Helix base-excision DNA repair enzymes (C-terminal)"/>
    <property type="match status" value="1"/>
</dbReference>
<dbReference type="GO" id="GO:0000701">
    <property type="term" value="F:purine-specific mismatch base pair DNA N-glycosylase activity"/>
    <property type="evidence" value="ECO:0007669"/>
    <property type="project" value="UniProtKB-EC"/>
</dbReference>
<dbReference type="InterPro" id="IPR044298">
    <property type="entry name" value="MIG/MutY"/>
</dbReference>
<dbReference type="InterPro" id="IPR005760">
    <property type="entry name" value="A/G_AdeGlyc_MutY"/>
</dbReference>
<dbReference type="InterPro" id="IPR011257">
    <property type="entry name" value="DNA_glycosylase"/>
</dbReference>
<dbReference type="GO" id="GO:0046872">
    <property type="term" value="F:metal ion binding"/>
    <property type="evidence" value="ECO:0007669"/>
    <property type="project" value="UniProtKB-KW"/>
</dbReference>
<dbReference type="SUPFAM" id="SSF48150">
    <property type="entry name" value="DNA-glycosylase"/>
    <property type="match status" value="1"/>
</dbReference>
<dbReference type="GO" id="GO:0006298">
    <property type="term" value="P:mismatch repair"/>
    <property type="evidence" value="ECO:0007669"/>
    <property type="project" value="TreeGrafter"/>
</dbReference>
<evidence type="ECO:0000313" key="15">
    <source>
        <dbReference type="EMBL" id="QHN65362.1"/>
    </source>
</evidence>
<name>A0A6P1QTC3_9FLAO</name>
<sequence>METYKQNPDFLNIGRKLLDWYSVYGRDLPFRKTKNPYKIWICEVVFQQTRIAQGMSHYLNFIERFPDIKSLADASTDDVLLHWKGLGYYSRAMNIHKAAKQIVEEFNGEFPSEYRDILKLKGIGKYTAAAVSSICFGGDYPAIDGNFYRVISRLFADDYDISKSTAFQYFSEISMKIIPENRMGDFNQAMMDLGSEICKPKNPVCIICPVNEDCLAFSTGKTNLFPVKNKKTEVKDLSLTYYFVSFEDKFLIRRRGTDFIWKNLYEFPVSVPEAWEQYIAKHTNVKHKLTHRNLNIDIYTVNLPHQNLFEDFASEGDFIISSFEESQSKSFPKPLENYIKHSAVGEASFH</sequence>
<evidence type="ECO:0000256" key="2">
    <source>
        <dbReference type="ARBA" id="ARBA00001966"/>
    </source>
</evidence>
<dbReference type="CDD" id="cd00056">
    <property type="entry name" value="ENDO3c"/>
    <property type="match status" value="1"/>
</dbReference>
<dbReference type="OrthoDB" id="9802365at2"/>
<keyword evidence="13" id="KW-0234">DNA repair</keyword>
<dbReference type="KEGG" id="bcad:DBX24_05390"/>
<keyword evidence="9" id="KW-0227">DNA damage</keyword>
<evidence type="ECO:0000256" key="8">
    <source>
        <dbReference type="ARBA" id="ARBA00022723"/>
    </source>
</evidence>
<evidence type="ECO:0000256" key="1">
    <source>
        <dbReference type="ARBA" id="ARBA00000843"/>
    </source>
</evidence>
<dbReference type="InterPro" id="IPR023170">
    <property type="entry name" value="HhH_base_excis_C"/>
</dbReference>
<dbReference type="GO" id="GO:0051539">
    <property type="term" value="F:4 iron, 4 sulfur cluster binding"/>
    <property type="evidence" value="ECO:0007669"/>
    <property type="project" value="UniProtKB-KW"/>
</dbReference>
<evidence type="ECO:0000256" key="11">
    <source>
        <dbReference type="ARBA" id="ARBA00023004"/>
    </source>
</evidence>
<keyword evidence="7" id="KW-0004">4Fe-4S</keyword>
<dbReference type="Gene3D" id="1.10.340.30">
    <property type="entry name" value="Hypothetical protein, domain 2"/>
    <property type="match status" value="1"/>
</dbReference>
<comment type="catalytic activity">
    <reaction evidence="1">
        <text>Hydrolyzes free adenine bases from 7,8-dihydro-8-oxoguanine:adenine mismatched double-stranded DNA, leaving an apurinic site.</text>
        <dbReference type="EC" id="3.2.2.31"/>
    </reaction>
</comment>
<dbReference type="AlphaFoldDB" id="A0A6P1QTC3"/>
<evidence type="ECO:0000256" key="5">
    <source>
        <dbReference type="ARBA" id="ARBA00012045"/>
    </source>
</evidence>
<dbReference type="RefSeq" id="WP_160224211.1">
    <property type="nucleotide sequence ID" value="NZ_CP029149.1"/>
</dbReference>
<dbReference type="GO" id="GO:0006284">
    <property type="term" value="P:base-excision repair"/>
    <property type="evidence" value="ECO:0007669"/>
    <property type="project" value="InterPro"/>
</dbReference>